<name>A0A4R6NZF2_9GAMM</name>
<evidence type="ECO:0000256" key="1">
    <source>
        <dbReference type="SAM" id="SignalP"/>
    </source>
</evidence>
<dbReference type="EMBL" id="SNXI01000015">
    <property type="protein sequence ID" value="TDP30744.1"/>
    <property type="molecule type" value="Genomic_DNA"/>
</dbReference>
<evidence type="ECO:0000313" key="4">
    <source>
        <dbReference type="Proteomes" id="UP000295531"/>
    </source>
</evidence>
<proteinExistence type="predicted"/>
<reference evidence="3 4" key="1">
    <citation type="submission" date="2019-03" db="EMBL/GenBank/DDBJ databases">
        <title>Freshwater and sediment microbial communities from various areas in North America, analyzing microbe dynamics in response to fracking.</title>
        <authorList>
            <person name="Lamendella R."/>
        </authorList>
    </citation>
    <scope>NUCLEOTIDE SEQUENCE [LARGE SCALE GENOMIC DNA]</scope>
    <source>
        <strain evidence="3 4">18_TX</strain>
    </source>
</reference>
<organism evidence="3 4">
    <name type="scientific">Idiomarina aquatica</name>
    <dbReference type="NCBI Taxonomy" id="1327752"/>
    <lineage>
        <taxon>Bacteria</taxon>
        <taxon>Pseudomonadati</taxon>
        <taxon>Pseudomonadota</taxon>
        <taxon>Gammaproteobacteria</taxon>
        <taxon>Alteromonadales</taxon>
        <taxon>Idiomarinaceae</taxon>
        <taxon>Idiomarina</taxon>
    </lineage>
</organism>
<keyword evidence="1" id="KW-0732">Signal</keyword>
<accession>A0A4R6NZF2</accession>
<evidence type="ECO:0000259" key="2">
    <source>
        <dbReference type="Pfam" id="PF14347"/>
    </source>
</evidence>
<comment type="caution">
    <text evidence="3">The sequence shown here is derived from an EMBL/GenBank/DDBJ whole genome shotgun (WGS) entry which is preliminary data.</text>
</comment>
<gene>
    <name evidence="3" type="ORF">DEU29_11527</name>
</gene>
<dbReference type="OrthoDB" id="531568at2"/>
<dbReference type="Pfam" id="PF14347">
    <property type="entry name" value="DUF4399"/>
    <property type="match status" value="1"/>
</dbReference>
<dbReference type="RefSeq" id="WP_133540298.1">
    <property type="nucleotide sequence ID" value="NZ_SNXI01000015.1"/>
</dbReference>
<dbReference type="InterPro" id="IPR025512">
    <property type="entry name" value="DUF4399"/>
</dbReference>
<keyword evidence="4" id="KW-1185">Reference proteome</keyword>
<feature type="domain" description="DUF4399" evidence="2">
    <location>
        <begin position="54"/>
        <end position="143"/>
    </location>
</feature>
<sequence length="145" mass="15188">MKGALLVGALAMLGGPVLATAEAQEMSRSASAEGAQAYIISPQDGEVVSKTFKVKFGLTGMGVAPAGVDMKHTGHHHLLIDKDEMPALGQPMGSDVIHFGGGQTETTVTLEPGEHTLQLILGDKNHVPHEPVVMSKKITITVKED</sequence>
<protein>
    <submittedName>
        <fullName evidence="3">Uncharacterized protein DUF4399</fullName>
    </submittedName>
</protein>
<dbReference type="Proteomes" id="UP000295531">
    <property type="component" value="Unassembled WGS sequence"/>
</dbReference>
<feature type="chain" id="PRO_5020927587" evidence="1">
    <location>
        <begin position="20"/>
        <end position="145"/>
    </location>
</feature>
<dbReference type="AlphaFoldDB" id="A0A4R6NZF2"/>
<evidence type="ECO:0000313" key="3">
    <source>
        <dbReference type="EMBL" id="TDP30744.1"/>
    </source>
</evidence>
<feature type="signal peptide" evidence="1">
    <location>
        <begin position="1"/>
        <end position="19"/>
    </location>
</feature>